<dbReference type="InterPro" id="IPR016039">
    <property type="entry name" value="Thiolase-like"/>
</dbReference>
<evidence type="ECO:0008006" key="3">
    <source>
        <dbReference type="Google" id="ProtNLM"/>
    </source>
</evidence>
<proteinExistence type="predicted"/>
<keyword evidence="2" id="KW-1185">Reference proteome</keyword>
<name>A0A1E3RR03_MYCFV</name>
<gene>
    <name evidence="1" type="ORF">BHQ18_02940</name>
</gene>
<dbReference type="EMBL" id="MIHA01000002">
    <property type="protein sequence ID" value="ODQ91832.1"/>
    <property type="molecule type" value="Genomic_DNA"/>
</dbReference>
<evidence type="ECO:0000313" key="1">
    <source>
        <dbReference type="EMBL" id="ODQ91832.1"/>
    </source>
</evidence>
<sequence length="308" mass="33445">MLSVHELVERAANGIDPALLAAAGTSMAASFHCGTLYQGEHFWPVQNSIQQAVLGRPSAGAATEIRQFCSGGLFGLMLADALLEAGWGGDYAMVTGGDSFFYFDRHEYATSPATEGSLMGDSAFCAVLNRHHGFARIVSAAARSHNPSADMMRTRTDHGKDDPAFPTLSNWIERWDGYERRRRGAVADNAMASFQSAVETVLECYTRAGLGPEEVDWFVPSFIEPSYVTDTLAKQTRLRQPPGLRPFAAKFGHLTVSDFGVNLSYLMNNDIARVGDHVLLFAAGNFVNSAAVLVRIEQEVHLPINIAA</sequence>
<dbReference type="PANTHER" id="PTHR34069">
    <property type="entry name" value="3-OXOACYL-[ACYL-CARRIER-PROTEIN] SYNTHASE 3"/>
    <property type="match status" value="1"/>
</dbReference>
<protein>
    <recommendedName>
        <fullName evidence="3">3-oxoacyl-ACP synthase</fullName>
    </recommendedName>
</protein>
<dbReference type="GO" id="GO:0016746">
    <property type="term" value="F:acyltransferase activity"/>
    <property type="evidence" value="ECO:0007669"/>
    <property type="project" value="UniProtKB-KW"/>
</dbReference>
<accession>A0A1E3RR03</accession>
<reference evidence="2" key="1">
    <citation type="submission" date="2016-09" db="EMBL/GenBank/DDBJ databases">
        <authorList>
            <person name="Greninger A.L."/>
            <person name="Jerome K.R."/>
            <person name="Mcnair B."/>
            <person name="Wallis C."/>
            <person name="Fang F."/>
        </authorList>
    </citation>
    <scope>NUCLEOTIDE SEQUENCE [LARGE SCALE GENOMIC DNA]</scope>
    <source>
        <strain evidence="2">M6</strain>
    </source>
</reference>
<dbReference type="PANTHER" id="PTHR34069:SF2">
    <property type="entry name" value="BETA-KETOACYL-[ACYL-CARRIER-PROTEIN] SYNTHASE III"/>
    <property type="match status" value="1"/>
</dbReference>
<dbReference type="AlphaFoldDB" id="A0A1E3RR03"/>
<comment type="caution">
    <text evidence="1">The sequence shown here is derived from an EMBL/GenBank/DDBJ whole genome shotgun (WGS) entry which is preliminary data.</text>
</comment>
<dbReference type="GO" id="GO:0044550">
    <property type="term" value="P:secondary metabolite biosynthetic process"/>
    <property type="evidence" value="ECO:0007669"/>
    <property type="project" value="TreeGrafter"/>
</dbReference>
<dbReference type="SUPFAM" id="SSF53901">
    <property type="entry name" value="Thiolase-like"/>
    <property type="match status" value="1"/>
</dbReference>
<organism evidence="1 2">
    <name type="scientific">Mycolicibacterium flavescens</name>
    <name type="common">Mycobacterium flavescens</name>
    <dbReference type="NCBI Taxonomy" id="1776"/>
    <lineage>
        <taxon>Bacteria</taxon>
        <taxon>Bacillati</taxon>
        <taxon>Actinomycetota</taxon>
        <taxon>Actinomycetes</taxon>
        <taxon>Mycobacteriales</taxon>
        <taxon>Mycobacteriaceae</taxon>
        <taxon>Mycolicibacterium</taxon>
    </lineage>
</organism>
<dbReference type="Gene3D" id="3.40.47.10">
    <property type="match status" value="2"/>
</dbReference>
<evidence type="ECO:0000313" key="2">
    <source>
        <dbReference type="Proteomes" id="UP000094053"/>
    </source>
</evidence>
<dbReference type="Proteomes" id="UP000094053">
    <property type="component" value="Unassembled WGS sequence"/>
</dbReference>
<dbReference type="STRING" id="1776.BHQ18_02940"/>